<dbReference type="EMBL" id="LDEV01002860">
    <property type="protein sequence ID" value="KLJ07274.1"/>
    <property type="molecule type" value="Genomic_DNA"/>
</dbReference>
<feature type="compositionally biased region" description="Basic residues" evidence="1">
    <location>
        <begin position="93"/>
        <end position="105"/>
    </location>
</feature>
<comment type="caution">
    <text evidence="2">The sequence shown here is derived from an EMBL/GenBank/DDBJ whole genome shotgun (WGS) entry which is preliminary data.</text>
</comment>
<dbReference type="AlphaFoldDB" id="A0A0H1B733"/>
<gene>
    <name evidence="2" type="ORF">EMPG_17238</name>
</gene>
<organism evidence="2 3">
    <name type="scientific">Blastomyces silverae</name>
    <dbReference type="NCBI Taxonomy" id="2060906"/>
    <lineage>
        <taxon>Eukaryota</taxon>
        <taxon>Fungi</taxon>
        <taxon>Dikarya</taxon>
        <taxon>Ascomycota</taxon>
        <taxon>Pezizomycotina</taxon>
        <taxon>Eurotiomycetes</taxon>
        <taxon>Eurotiomycetidae</taxon>
        <taxon>Onygenales</taxon>
        <taxon>Ajellomycetaceae</taxon>
        <taxon>Blastomyces</taxon>
    </lineage>
</organism>
<evidence type="ECO:0000313" key="3">
    <source>
        <dbReference type="Proteomes" id="UP000053573"/>
    </source>
</evidence>
<sequence>MQNTGPFSAVPVGAHEGDSNYSVPDCQLPSYAPVLARCGHDLPALLQVLGDKASDITAARTLTGPWTSHQLCSASWDGATRPPKPWKTPKSQSVKRQRVCYRSRR</sequence>
<evidence type="ECO:0000313" key="2">
    <source>
        <dbReference type="EMBL" id="KLJ07274.1"/>
    </source>
</evidence>
<proteinExistence type="predicted"/>
<protein>
    <submittedName>
        <fullName evidence="2">Uncharacterized protein</fullName>
    </submittedName>
</protein>
<dbReference type="Proteomes" id="UP000053573">
    <property type="component" value="Unassembled WGS sequence"/>
</dbReference>
<accession>A0A0H1B733</accession>
<name>A0A0H1B733_9EURO</name>
<reference evidence="3" key="1">
    <citation type="journal article" date="2015" name="PLoS Genet.">
        <title>The dynamic genome and transcriptome of the human fungal pathogen Blastomyces and close relative Emmonsia.</title>
        <authorList>
            <person name="Munoz J.F."/>
            <person name="Gauthier G.M."/>
            <person name="Desjardins C.A."/>
            <person name="Gallo J.E."/>
            <person name="Holder J."/>
            <person name="Sullivan T.D."/>
            <person name="Marty A.J."/>
            <person name="Carmen J.C."/>
            <person name="Chen Z."/>
            <person name="Ding L."/>
            <person name="Gujja S."/>
            <person name="Magrini V."/>
            <person name="Misas E."/>
            <person name="Mitreva M."/>
            <person name="Priest M."/>
            <person name="Saif S."/>
            <person name="Whiston E.A."/>
            <person name="Young S."/>
            <person name="Zeng Q."/>
            <person name="Goldman W.E."/>
            <person name="Mardis E.R."/>
            <person name="Taylor J.W."/>
            <person name="McEwen J.G."/>
            <person name="Clay O.K."/>
            <person name="Klein B.S."/>
            <person name="Cuomo C.A."/>
        </authorList>
    </citation>
    <scope>NUCLEOTIDE SEQUENCE [LARGE SCALE GENOMIC DNA]</scope>
    <source>
        <strain evidence="3">UAMH 139</strain>
    </source>
</reference>
<feature type="region of interest" description="Disordered" evidence="1">
    <location>
        <begin position="73"/>
        <end position="105"/>
    </location>
</feature>
<keyword evidence="3" id="KW-1185">Reference proteome</keyword>
<evidence type="ECO:0000256" key="1">
    <source>
        <dbReference type="SAM" id="MobiDB-lite"/>
    </source>
</evidence>